<evidence type="ECO:0000313" key="2">
    <source>
        <dbReference type="EMBL" id="SEW04583.1"/>
    </source>
</evidence>
<sequence>MRPIYLCDLDAAARALLAVPPEDRAVLARHIVFAADTADRYRKRLRKAHTAYGTGTLTSAVSDMTRAGTPYCHADYRKCLQTLLSALTHQSA</sequence>
<dbReference type="RefSeq" id="WP_089990546.1">
    <property type="nucleotide sequence ID" value="NZ_FOIZ01000001.1"/>
</dbReference>
<dbReference type="Pfam" id="PF24891">
    <property type="entry name" value="DUF7742"/>
    <property type="match status" value="1"/>
</dbReference>
<accession>A0A1I0NSP8</accession>
<keyword evidence="3" id="KW-1185">Reference proteome</keyword>
<proteinExistence type="predicted"/>
<dbReference type="Proteomes" id="UP000199167">
    <property type="component" value="Unassembled WGS sequence"/>
</dbReference>
<gene>
    <name evidence="2" type="ORF">SAMN04488515_0798</name>
</gene>
<feature type="domain" description="DUF7742" evidence="1">
    <location>
        <begin position="2"/>
        <end position="87"/>
    </location>
</feature>
<organism evidence="2 3">
    <name type="scientific">Cognatiyoonia koreensis</name>
    <dbReference type="NCBI Taxonomy" id="364200"/>
    <lineage>
        <taxon>Bacteria</taxon>
        <taxon>Pseudomonadati</taxon>
        <taxon>Pseudomonadota</taxon>
        <taxon>Alphaproteobacteria</taxon>
        <taxon>Rhodobacterales</taxon>
        <taxon>Paracoccaceae</taxon>
        <taxon>Cognatiyoonia</taxon>
    </lineage>
</organism>
<dbReference type="STRING" id="364200.SAMN04488515_0798"/>
<dbReference type="OrthoDB" id="7863415at2"/>
<dbReference type="EMBL" id="FOIZ01000001">
    <property type="protein sequence ID" value="SEW04583.1"/>
    <property type="molecule type" value="Genomic_DNA"/>
</dbReference>
<protein>
    <recommendedName>
        <fullName evidence="1">DUF7742 domain-containing protein</fullName>
    </recommendedName>
</protein>
<evidence type="ECO:0000259" key="1">
    <source>
        <dbReference type="Pfam" id="PF24891"/>
    </source>
</evidence>
<name>A0A1I0NSP8_9RHOB</name>
<evidence type="ECO:0000313" key="3">
    <source>
        <dbReference type="Proteomes" id="UP000199167"/>
    </source>
</evidence>
<reference evidence="2 3" key="1">
    <citation type="submission" date="2016-10" db="EMBL/GenBank/DDBJ databases">
        <authorList>
            <person name="de Groot N.N."/>
        </authorList>
    </citation>
    <scope>NUCLEOTIDE SEQUENCE [LARGE SCALE GENOMIC DNA]</scope>
    <source>
        <strain evidence="2 3">DSM 17925</strain>
    </source>
</reference>
<dbReference type="InterPro" id="IPR056644">
    <property type="entry name" value="DUF7742"/>
</dbReference>
<dbReference type="AlphaFoldDB" id="A0A1I0NSP8"/>